<evidence type="ECO:0000256" key="4">
    <source>
        <dbReference type="PROSITE-ProRule" id="PRU00146"/>
    </source>
</evidence>
<dbReference type="InterPro" id="IPR034732">
    <property type="entry name" value="EPHD"/>
</dbReference>
<dbReference type="InterPro" id="IPR011011">
    <property type="entry name" value="Znf_FYVE_PHD"/>
</dbReference>
<comment type="caution">
    <text evidence="7">The sequence shown here is derived from an EMBL/GenBank/DDBJ whole genome shotgun (WGS) entry which is preliminary data.</text>
</comment>
<dbReference type="PROSITE" id="PS51805">
    <property type="entry name" value="EPHD"/>
    <property type="match status" value="1"/>
</dbReference>
<evidence type="ECO:0000313" key="8">
    <source>
        <dbReference type="Proteomes" id="UP000078046"/>
    </source>
</evidence>
<dbReference type="InterPro" id="IPR050701">
    <property type="entry name" value="Histone_Mod_Regulator"/>
</dbReference>
<name>A0A177AUG4_9BILA</name>
<dbReference type="InterPro" id="IPR001965">
    <property type="entry name" value="Znf_PHD"/>
</dbReference>
<organism evidence="7 8">
    <name type="scientific">Intoshia linei</name>
    <dbReference type="NCBI Taxonomy" id="1819745"/>
    <lineage>
        <taxon>Eukaryota</taxon>
        <taxon>Metazoa</taxon>
        <taxon>Spiralia</taxon>
        <taxon>Lophotrochozoa</taxon>
        <taxon>Mesozoa</taxon>
        <taxon>Orthonectida</taxon>
        <taxon>Rhopaluridae</taxon>
        <taxon>Intoshia</taxon>
    </lineage>
</organism>
<dbReference type="Pfam" id="PF13831">
    <property type="entry name" value="PHD_2"/>
    <property type="match status" value="1"/>
</dbReference>
<dbReference type="PROSITE" id="PS50016">
    <property type="entry name" value="ZF_PHD_2"/>
    <property type="match status" value="1"/>
</dbReference>
<dbReference type="PANTHER" id="PTHR13793:SF155">
    <property type="entry name" value="ZINC FINGER PROTEIN ZFP-1"/>
    <property type="match status" value="1"/>
</dbReference>
<dbReference type="OrthoDB" id="20839at2759"/>
<evidence type="ECO:0000256" key="1">
    <source>
        <dbReference type="ARBA" id="ARBA00022723"/>
    </source>
</evidence>
<keyword evidence="2 4" id="KW-0863">Zinc-finger</keyword>
<dbReference type="PANTHER" id="PTHR13793">
    <property type="entry name" value="PHD FINGER PROTEINS"/>
    <property type="match status" value="1"/>
</dbReference>
<sequence length="289" mass="32282">MKMTEKAMIGGCCICSVETGFENNPIVYCDGENCNLGVHQACYSIKSVPEGSWYCDVCKLGIDSVVCQFCPLKFGAFKKTNLDTWIHVICADFFNSICVNVGSQVCIDKSRLPDKNPCSLCVSENGFIGYTRACGGGCNKYFHITCAQISGTLAIKKLKLTQEKKLYRVYCKHHKVKYNNRSSLTFRKPFSYECYSDYSKIQNLNSNCLMLDENDVSKFKLSNFESGSIKSSNNGLTNIDASSTPRLTIEKINQIFNNIPGHIESSFNETIDSNKFGDDEAITLEGRKN</sequence>
<feature type="domain" description="PHD-type" evidence="6">
    <location>
        <begin position="64"/>
        <end position="175"/>
    </location>
</feature>
<dbReference type="Gene3D" id="3.30.40.10">
    <property type="entry name" value="Zinc/RING finger domain, C3HC4 (zinc finger)"/>
    <property type="match status" value="2"/>
</dbReference>
<dbReference type="EMBL" id="LWCA01001212">
    <property type="protein sequence ID" value="OAF65626.1"/>
    <property type="molecule type" value="Genomic_DNA"/>
</dbReference>
<dbReference type="GO" id="GO:0006357">
    <property type="term" value="P:regulation of transcription by RNA polymerase II"/>
    <property type="evidence" value="ECO:0007669"/>
    <property type="project" value="TreeGrafter"/>
</dbReference>
<evidence type="ECO:0000256" key="3">
    <source>
        <dbReference type="ARBA" id="ARBA00022833"/>
    </source>
</evidence>
<dbReference type="Proteomes" id="UP000078046">
    <property type="component" value="Unassembled WGS sequence"/>
</dbReference>
<accession>A0A177AUG4</accession>
<evidence type="ECO:0000256" key="2">
    <source>
        <dbReference type="ARBA" id="ARBA00022771"/>
    </source>
</evidence>
<keyword evidence="1" id="KW-0479">Metal-binding</keyword>
<reference evidence="7 8" key="1">
    <citation type="submission" date="2016-04" db="EMBL/GenBank/DDBJ databases">
        <title>The genome of Intoshia linei affirms orthonectids as highly simplified spiralians.</title>
        <authorList>
            <person name="Mikhailov K.V."/>
            <person name="Slusarev G.S."/>
            <person name="Nikitin M.A."/>
            <person name="Logacheva M.D."/>
            <person name="Penin A."/>
            <person name="Aleoshin V."/>
            <person name="Panchin Y.V."/>
        </authorList>
    </citation>
    <scope>NUCLEOTIDE SEQUENCE [LARGE SCALE GENOMIC DNA]</scope>
    <source>
        <strain evidence="7">Intl2013</strain>
        <tissue evidence="7">Whole animal</tissue>
    </source>
</reference>
<protein>
    <recommendedName>
        <fullName evidence="9">PHD-type domain-containing protein</fullName>
    </recommendedName>
</protein>
<evidence type="ECO:0000259" key="5">
    <source>
        <dbReference type="PROSITE" id="PS50016"/>
    </source>
</evidence>
<dbReference type="AlphaFoldDB" id="A0A177AUG4"/>
<gene>
    <name evidence="7" type="ORF">A3Q56_06684</name>
</gene>
<dbReference type="SUPFAM" id="SSF57903">
    <property type="entry name" value="FYVE/PHD zinc finger"/>
    <property type="match status" value="1"/>
</dbReference>
<keyword evidence="3" id="KW-0862">Zinc</keyword>
<keyword evidence="8" id="KW-1185">Reference proteome</keyword>
<evidence type="ECO:0008006" key="9">
    <source>
        <dbReference type="Google" id="ProtNLM"/>
    </source>
</evidence>
<dbReference type="InterPro" id="IPR019786">
    <property type="entry name" value="Zinc_finger_PHD-type_CS"/>
</dbReference>
<dbReference type="Pfam" id="PF13832">
    <property type="entry name" value="zf-HC5HC2H_2"/>
    <property type="match status" value="1"/>
</dbReference>
<feature type="domain" description="PHD-type" evidence="5">
    <location>
        <begin position="9"/>
        <end position="61"/>
    </location>
</feature>
<evidence type="ECO:0000259" key="6">
    <source>
        <dbReference type="PROSITE" id="PS51805"/>
    </source>
</evidence>
<dbReference type="GO" id="GO:0008270">
    <property type="term" value="F:zinc ion binding"/>
    <property type="evidence" value="ECO:0007669"/>
    <property type="project" value="UniProtKB-KW"/>
</dbReference>
<dbReference type="InterPro" id="IPR019787">
    <property type="entry name" value="Znf_PHD-finger"/>
</dbReference>
<proteinExistence type="predicted"/>
<dbReference type="SMART" id="SM00249">
    <property type="entry name" value="PHD"/>
    <property type="match status" value="2"/>
</dbReference>
<dbReference type="InterPro" id="IPR013083">
    <property type="entry name" value="Znf_RING/FYVE/PHD"/>
</dbReference>
<evidence type="ECO:0000313" key="7">
    <source>
        <dbReference type="EMBL" id="OAF65626.1"/>
    </source>
</evidence>
<dbReference type="PROSITE" id="PS01359">
    <property type="entry name" value="ZF_PHD_1"/>
    <property type="match status" value="1"/>
</dbReference>